<dbReference type="AlphaFoldDB" id="A0A0K2UXW8"/>
<organism evidence="2">
    <name type="scientific">Lepeophtheirus salmonis</name>
    <name type="common">Salmon louse</name>
    <name type="synonym">Caligus salmonis</name>
    <dbReference type="NCBI Taxonomy" id="72036"/>
    <lineage>
        <taxon>Eukaryota</taxon>
        <taxon>Metazoa</taxon>
        <taxon>Ecdysozoa</taxon>
        <taxon>Arthropoda</taxon>
        <taxon>Crustacea</taxon>
        <taxon>Multicrustacea</taxon>
        <taxon>Hexanauplia</taxon>
        <taxon>Copepoda</taxon>
        <taxon>Siphonostomatoida</taxon>
        <taxon>Caligidae</taxon>
        <taxon>Lepeophtheirus</taxon>
    </lineage>
</organism>
<evidence type="ECO:0008006" key="3">
    <source>
        <dbReference type="Google" id="ProtNLM"/>
    </source>
</evidence>
<proteinExistence type="predicted"/>
<evidence type="ECO:0000256" key="1">
    <source>
        <dbReference type="SAM" id="SignalP"/>
    </source>
</evidence>
<sequence length="97" mass="11381">MWSVKRFLASQLLLMIGECIWGRRHLLTTKMKDIMSLRGKNLCQFVNQIYGSYSYSVMSQTLPWALPTTQRMTTDLERTEVIFLFDEDQVPVQDNCI</sequence>
<reference evidence="2" key="1">
    <citation type="submission" date="2014-05" db="EMBL/GenBank/DDBJ databases">
        <authorList>
            <person name="Chronopoulou M."/>
        </authorList>
    </citation>
    <scope>NUCLEOTIDE SEQUENCE</scope>
    <source>
        <tissue evidence="2">Whole organism</tissue>
    </source>
</reference>
<keyword evidence="1" id="KW-0732">Signal</keyword>
<feature type="signal peptide" evidence="1">
    <location>
        <begin position="1"/>
        <end position="22"/>
    </location>
</feature>
<dbReference type="EMBL" id="HACA01025549">
    <property type="protein sequence ID" value="CDW42910.1"/>
    <property type="molecule type" value="Transcribed_RNA"/>
</dbReference>
<name>A0A0K2UXW8_LEPSM</name>
<evidence type="ECO:0000313" key="2">
    <source>
        <dbReference type="EMBL" id="CDW42910.1"/>
    </source>
</evidence>
<feature type="chain" id="PRO_5005489242" description="Secreted protein" evidence="1">
    <location>
        <begin position="23"/>
        <end position="97"/>
    </location>
</feature>
<accession>A0A0K2UXW8</accession>
<protein>
    <recommendedName>
        <fullName evidence="3">Secreted protein</fullName>
    </recommendedName>
</protein>